<feature type="domain" description="DUF397" evidence="1">
    <location>
        <begin position="6"/>
        <end position="59"/>
    </location>
</feature>
<dbReference type="EMBL" id="OBDY01000010">
    <property type="protein sequence ID" value="SNY50276.1"/>
    <property type="molecule type" value="Genomic_DNA"/>
</dbReference>
<dbReference type="InterPro" id="IPR007278">
    <property type="entry name" value="DUF397"/>
</dbReference>
<accession>A0A285IT51</accession>
<dbReference type="RefSeq" id="WP_097322345.1">
    <property type="nucleotide sequence ID" value="NZ_OBDY01000010.1"/>
</dbReference>
<dbReference type="AlphaFoldDB" id="A0A285IT51"/>
<dbReference type="Proteomes" id="UP000219612">
    <property type="component" value="Unassembled WGS sequence"/>
</dbReference>
<gene>
    <name evidence="2" type="ORF">SAMN05421748_110279</name>
</gene>
<proteinExistence type="predicted"/>
<organism evidence="2 3">
    <name type="scientific">Paractinoplanes atraurantiacus</name>
    <dbReference type="NCBI Taxonomy" id="1036182"/>
    <lineage>
        <taxon>Bacteria</taxon>
        <taxon>Bacillati</taxon>
        <taxon>Actinomycetota</taxon>
        <taxon>Actinomycetes</taxon>
        <taxon>Micromonosporales</taxon>
        <taxon>Micromonosporaceae</taxon>
        <taxon>Paractinoplanes</taxon>
    </lineage>
</organism>
<dbReference type="OrthoDB" id="3215247at2"/>
<evidence type="ECO:0000313" key="3">
    <source>
        <dbReference type="Proteomes" id="UP000219612"/>
    </source>
</evidence>
<evidence type="ECO:0000259" key="1">
    <source>
        <dbReference type="Pfam" id="PF04149"/>
    </source>
</evidence>
<protein>
    <recommendedName>
        <fullName evidence="1">DUF397 domain-containing protein</fullName>
    </recommendedName>
</protein>
<keyword evidence="3" id="KW-1185">Reference proteome</keyword>
<name>A0A285IT51_9ACTN</name>
<evidence type="ECO:0000313" key="2">
    <source>
        <dbReference type="EMBL" id="SNY50276.1"/>
    </source>
</evidence>
<dbReference type="Pfam" id="PF04149">
    <property type="entry name" value="DUF397"/>
    <property type="match status" value="1"/>
</dbReference>
<reference evidence="2 3" key="1">
    <citation type="submission" date="2017-09" db="EMBL/GenBank/DDBJ databases">
        <authorList>
            <person name="Ehlers B."/>
            <person name="Leendertz F.H."/>
        </authorList>
    </citation>
    <scope>NUCLEOTIDE SEQUENCE [LARGE SCALE GENOMIC DNA]</scope>
    <source>
        <strain evidence="2 3">CGMCC 4.6857</strain>
    </source>
</reference>
<sequence>MNPLGAEWRKSMRSAQGNCVEVSYRADQGAILVRDTKAEGRGPVLTFTRSEWSAFVAGVNDGEFNLPD</sequence>